<evidence type="ECO:0000259" key="1">
    <source>
        <dbReference type="Pfam" id="PF20075"/>
    </source>
</evidence>
<reference evidence="2 3" key="1">
    <citation type="submission" date="2012-11" db="EMBL/GenBank/DDBJ databases">
        <title>Whole genome sequence of Acidisphaera rubrifaciens HS-AP3.</title>
        <authorList>
            <person name="Azuma Y."/>
            <person name="Higashiura N."/>
            <person name="Hirakawa H."/>
            <person name="Matsushita K."/>
        </authorList>
    </citation>
    <scope>NUCLEOTIDE SEQUENCE [LARGE SCALE GENOMIC DNA]</scope>
    <source>
        <strain evidence="2 3">HS-AP3</strain>
    </source>
</reference>
<name>A0A0D6P3W0_9PROT</name>
<feature type="domain" description="DUF6471" evidence="1">
    <location>
        <begin position="10"/>
        <end position="73"/>
    </location>
</feature>
<dbReference type="OrthoDB" id="9808716at2"/>
<keyword evidence="3" id="KW-1185">Reference proteome</keyword>
<accession>A0A0D6P3W0</accession>
<sequence length="80" mass="8864">MGLTPKEKEWADKARRFLKAELKRAGVTYAELARRLNEHGLEGETEASVNSKLVRGTFAVTFFLACLAVLELEGVALNDL</sequence>
<dbReference type="EMBL" id="BANB01000012">
    <property type="protein sequence ID" value="GAN75878.1"/>
    <property type="molecule type" value="Genomic_DNA"/>
</dbReference>
<comment type="caution">
    <text evidence="2">The sequence shown here is derived from an EMBL/GenBank/DDBJ whole genome shotgun (WGS) entry which is preliminary data.</text>
</comment>
<evidence type="ECO:0000313" key="2">
    <source>
        <dbReference type="EMBL" id="GAN75878.1"/>
    </source>
</evidence>
<dbReference type="InterPro" id="IPR045526">
    <property type="entry name" value="DUF6471"/>
</dbReference>
<gene>
    <name evidence="2" type="ORF">Asru_0012_04</name>
</gene>
<dbReference type="Pfam" id="PF20075">
    <property type="entry name" value="DUF6471"/>
    <property type="match status" value="1"/>
</dbReference>
<dbReference type="Proteomes" id="UP000032680">
    <property type="component" value="Unassembled WGS sequence"/>
</dbReference>
<proteinExistence type="predicted"/>
<organism evidence="2 3">
    <name type="scientific">Acidisphaera rubrifaciens HS-AP3</name>
    <dbReference type="NCBI Taxonomy" id="1231350"/>
    <lineage>
        <taxon>Bacteria</taxon>
        <taxon>Pseudomonadati</taxon>
        <taxon>Pseudomonadota</taxon>
        <taxon>Alphaproteobacteria</taxon>
        <taxon>Acetobacterales</taxon>
        <taxon>Acetobacteraceae</taxon>
        <taxon>Acidisphaera</taxon>
    </lineage>
</organism>
<dbReference type="AlphaFoldDB" id="A0A0D6P3W0"/>
<protein>
    <recommendedName>
        <fullName evidence="1">DUF6471 domain-containing protein</fullName>
    </recommendedName>
</protein>
<evidence type="ECO:0000313" key="3">
    <source>
        <dbReference type="Proteomes" id="UP000032680"/>
    </source>
</evidence>
<dbReference type="RefSeq" id="WP_084623055.1">
    <property type="nucleotide sequence ID" value="NZ_BANB01000012.1"/>
</dbReference>